<dbReference type="Pfam" id="PF01565">
    <property type="entry name" value="FAD_binding_4"/>
    <property type="match status" value="1"/>
</dbReference>
<accession>A0A0D4ZZ75</accession>
<dbReference type="PANTHER" id="PTHR11748:SF111">
    <property type="entry name" value="D-LACTATE DEHYDROGENASE, MITOCHONDRIAL-RELATED"/>
    <property type="match status" value="1"/>
</dbReference>
<feature type="domain" description="FAD-binding PCMH-type" evidence="4">
    <location>
        <begin position="40"/>
        <end position="227"/>
    </location>
</feature>
<dbReference type="SUPFAM" id="SSF55103">
    <property type="entry name" value="FAD-linked oxidases, C-terminal domain"/>
    <property type="match status" value="1"/>
</dbReference>
<keyword evidence="5" id="KW-0614">Plasmid</keyword>
<evidence type="ECO:0000256" key="3">
    <source>
        <dbReference type="ARBA" id="ARBA00022827"/>
    </source>
</evidence>
<protein>
    <submittedName>
        <fullName evidence="5">Putative oxidoreductase, FAD-binding</fullName>
    </submittedName>
</protein>
<sequence>MASANGEDLVERLSAIVGADHVRTDEATRRLFSEDIWLSANAVTALVVAPGNTQQLSQLVAAATAAGYAIAPRGAGMSYTGGYLPAQERTVTLDLSRMNRILKISREDMTVTVEAGATWKDTNDALAAEGLRTPFWGPMSGLSSTIGGGLSQLNAMFGAGHYGTSSESVVALTIVAADGSLIRTGARGPGGETPFYRHYGPDLAGLFCGDGGTLGIKAEVTMRLITMPAHEDHASFSFPNGEALLKAMAEVARKGIAAETCAFDPGLTMVRLKRASLVSDVKTLGAVVAKEKSFGKGLLAAAKIAVGGRNFIAPTDYPLHVICEGRSKGAVEADMAEARRIAAAFGGSEVENSIAKIIRAMPFPALNSMVGPTGEAWVPVHGVCSLSTAPAIFAEIQALYASRKAEMDAAEIHTGFLFTTMATNGLIIEPVFFWPQGWRPVHESAIEPAHLARLKQRPENPAATAFVTELRKAVIAIFQRYGTGHFQIGRTYPYRDSRDALSKTLLDAVKGVMDPGSQLNPGVLGFPAKGAA</sequence>
<gene>
    <name evidence="5" type="ORF">pJE1_037</name>
</gene>
<dbReference type="InterPro" id="IPR036318">
    <property type="entry name" value="FAD-bd_PCMH-like_sf"/>
</dbReference>
<dbReference type="GO" id="GO:1903457">
    <property type="term" value="P:lactate catabolic process"/>
    <property type="evidence" value="ECO:0007669"/>
    <property type="project" value="TreeGrafter"/>
</dbReference>
<proteinExistence type="inferred from homology"/>
<dbReference type="GO" id="GO:0008720">
    <property type="term" value="F:D-lactate dehydrogenase (NAD+) activity"/>
    <property type="evidence" value="ECO:0007669"/>
    <property type="project" value="TreeGrafter"/>
</dbReference>
<dbReference type="InterPro" id="IPR016166">
    <property type="entry name" value="FAD-bd_PCMH"/>
</dbReference>
<comment type="similarity">
    <text evidence="1">Belongs to the FAD-binding oxidoreductase/transferase type 4 family.</text>
</comment>
<reference evidence="5" key="1">
    <citation type="submission" date="2014-06" db="EMBL/GenBank/DDBJ databases">
        <title>Molecular and ecological studies on carbamate pesticide degrading bacteria isolated from agricultural soils.</title>
        <authorList>
            <person name="Kim D.-U."/>
            <person name="Ka J.-O."/>
        </authorList>
    </citation>
    <scope>NUCLEOTIDE SEQUENCE</scope>
    <source>
        <strain evidence="5">JE1</strain>
        <plasmid evidence="5">pJE1</plasmid>
    </source>
</reference>
<organism evidence="5">
    <name type="scientific">Sphingomonas sp. JE1</name>
    <dbReference type="NCBI Taxonomy" id="1628059"/>
    <lineage>
        <taxon>Bacteria</taxon>
        <taxon>Pseudomonadati</taxon>
        <taxon>Pseudomonadota</taxon>
        <taxon>Alphaproteobacteria</taxon>
        <taxon>Sphingomonadales</taxon>
        <taxon>Sphingomonadaceae</taxon>
        <taxon>Sphingomonas</taxon>
    </lineage>
</organism>
<dbReference type="AlphaFoldDB" id="A0A0D4ZZ75"/>
<name>A0A0D4ZZ75_9SPHN</name>
<evidence type="ECO:0000313" key="5">
    <source>
        <dbReference type="EMBL" id="AJW29459.1"/>
    </source>
</evidence>
<dbReference type="Gene3D" id="3.30.465.10">
    <property type="match status" value="1"/>
</dbReference>
<keyword evidence="2" id="KW-0285">Flavoprotein</keyword>
<dbReference type="GO" id="GO:0071949">
    <property type="term" value="F:FAD binding"/>
    <property type="evidence" value="ECO:0007669"/>
    <property type="project" value="InterPro"/>
</dbReference>
<dbReference type="InterPro" id="IPR016169">
    <property type="entry name" value="FAD-bd_PCMH_sub2"/>
</dbReference>
<dbReference type="InterPro" id="IPR006094">
    <property type="entry name" value="Oxid_FAD_bind_N"/>
</dbReference>
<dbReference type="PANTHER" id="PTHR11748">
    <property type="entry name" value="D-LACTATE DEHYDROGENASE"/>
    <property type="match status" value="1"/>
</dbReference>
<keyword evidence="3" id="KW-0274">FAD</keyword>
<evidence type="ECO:0000256" key="1">
    <source>
        <dbReference type="ARBA" id="ARBA00008000"/>
    </source>
</evidence>
<dbReference type="EMBL" id="KM017071">
    <property type="protein sequence ID" value="AJW29459.1"/>
    <property type="molecule type" value="Genomic_DNA"/>
</dbReference>
<dbReference type="InterPro" id="IPR016164">
    <property type="entry name" value="FAD-linked_Oxase-like_C"/>
</dbReference>
<dbReference type="PROSITE" id="PS51387">
    <property type="entry name" value="FAD_PCMH"/>
    <property type="match status" value="1"/>
</dbReference>
<evidence type="ECO:0000259" key="4">
    <source>
        <dbReference type="PROSITE" id="PS51387"/>
    </source>
</evidence>
<dbReference type="SUPFAM" id="SSF56176">
    <property type="entry name" value="FAD-binding/transporter-associated domain-like"/>
    <property type="match status" value="1"/>
</dbReference>
<dbReference type="GO" id="GO:0004458">
    <property type="term" value="F:D-lactate dehydrogenase (cytochrome) activity"/>
    <property type="evidence" value="ECO:0007669"/>
    <property type="project" value="TreeGrafter"/>
</dbReference>
<evidence type="ECO:0000256" key="2">
    <source>
        <dbReference type="ARBA" id="ARBA00022630"/>
    </source>
</evidence>
<geneLocation type="plasmid" evidence="5">
    <name>pJE1</name>
</geneLocation>